<proteinExistence type="predicted"/>
<organism evidence="1 2">
    <name type="scientific">Senna tora</name>
    <dbReference type="NCBI Taxonomy" id="362788"/>
    <lineage>
        <taxon>Eukaryota</taxon>
        <taxon>Viridiplantae</taxon>
        <taxon>Streptophyta</taxon>
        <taxon>Embryophyta</taxon>
        <taxon>Tracheophyta</taxon>
        <taxon>Spermatophyta</taxon>
        <taxon>Magnoliopsida</taxon>
        <taxon>eudicotyledons</taxon>
        <taxon>Gunneridae</taxon>
        <taxon>Pentapetalae</taxon>
        <taxon>rosids</taxon>
        <taxon>fabids</taxon>
        <taxon>Fabales</taxon>
        <taxon>Fabaceae</taxon>
        <taxon>Caesalpinioideae</taxon>
        <taxon>Cassia clade</taxon>
        <taxon>Senna</taxon>
    </lineage>
</organism>
<comment type="caution">
    <text evidence="1">The sequence shown here is derived from an EMBL/GenBank/DDBJ whole genome shotgun (WGS) entry which is preliminary data.</text>
</comment>
<sequence length="59" mass="6668">MRVKRTYRERVSQGGEEVIIPLETEDLDILESKSRVVPSSTSSWLRFSKCALSPTLLAT</sequence>
<protein>
    <submittedName>
        <fullName evidence="1">Uncharacterized protein</fullName>
    </submittedName>
</protein>
<dbReference type="EMBL" id="JAAIUW010000006">
    <property type="protein sequence ID" value="KAF7827497.1"/>
    <property type="molecule type" value="Genomic_DNA"/>
</dbReference>
<dbReference type="Proteomes" id="UP000634136">
    <property type="component" value="Unassembled WGS sequence"/>
</dbReference>
<evidence type="ECO:0000313" key="2">
    <source>
        <dbReference type="Proteomes" id="UP000634136"/>
    </source>
</evidence>
<gene>
    <name evidence="1" type="ORF">G2W53_018661</name>
</gene>
<name>A0A834WLI7_9FABA</name>
<dbReference type="AlphaFoldDB" id="A0A834WLI7"/>
<reference evidence="1" key="1">
    <citation type="submission" date="2020-09" db="EMBL/GenBank/DDBJ databases">
        <title>Genome-Enabled Discovery of Anthraquinone Biosynthesis in Senna tora.</title>
        <authorList>
            <person name="Kang S.-H."/>
            <person name="Pandey R.P."/>
            <person name="Lee C.-M."/>
            <person name="Sim J.-S."/>
            <person name="Jeong J.-T."/>
            <person name="Choi B.-S."/>
            <person name="Jung M."/>
            <person name="Ginzburg D."/>
            <person name="Zhao K."/>
            <person name="Won S.Y."/>
            <person name="Oh T.-J."/>
            <person name="Yu Y."/>
            <person name="Kim N.-H."/>
            <person name="Lee O.R."/>
            <person name="Lee T.-H."/>
            <person name="Bashyal P."/>
            <person name="Kim T.-S."/>
            <person name="Lee W.-H."/>
            <person name="Kawkins C."/>
            <person name="Kim C.-K."/>
            <person name="Kim J.S."/>
            <person name="Ahn B.O."/>
            <person name="Rhee S.Y."/>
            <person name="Sohng J.K."/>
        </authorList>
    </citation>
    <scope>NUCLEOTIDE SEQUENCE</scope>
    <source>
        <tissue evidence="1">Leaf</tissue>
    </source>
</reference>
<evidence type="ECO:0000313" key="1">
    <source>
        <dbReference type="EMBL" id="KAF7827497.1"/>
    </source>
</evidence>
<keyword evidence="2" id="KW-1185">Reference proteome</keyword>
<accession>A0A834WLI7</accession>